<organism evidence="1">
    <name type="scientific">marine metagenome</name>
    <dbReference type="NCBI Taxonomy" id="408172"/>
    <lineage>
        <taxon>unclassified sequences</taxon>
        <taxon>metagenomes</taxon>
        <taxon>ecological metagenomes</taxon>
    </lineage>
</organism>
<reference evidence="1" key="1">
    <citation type="submission" date="2018-05" db="EMBL/GenBank/DDBJ databases">
        <authorList>
            <person name="Lanie J.A."/>
            <person name="Ng W.-L."/>
            <person name="Kazmierczak K.M."/>
            <person name="Andrzejewski T.M."/>
            <person name="Davidsen T.M."/>
            <person name="Wayne K.J."/>
            <person name="Tettelin H."/>
            <person name="Glass J.I."/>
            <person name="Rusch D."/>
            <person name="Podicherti R."/>
            <person name="Tsui H.-C.T."/>
            <person name="Winkler M.E."/>
        </authorList>
    </citation>
    <scope>NUCLEOTIDE SEQUENCE</scope>
</reference>
<accession>A0A382G2G5</accession>
<sequence length="44" mass="4773">MSCSIQFDTIIVREVKLTRVKVCGITNLEDAWVATEAGADALGF</sequence>
<dbReference type="EMBL" id="UINC01053235">
    <property type="protein sequence ID" value="SVB69506.1"/>
    <property type="molecule type" value="Genomic_DNA"/>
</dbReference>
<evidence type="ECO:0000313" key="1">
    <source>
        <dbReference type="EMBL" id="SVB69506.1"/>
    </source>
</evidence>
<dbReference type="SUPFAM" id="SSF51366">
    <property type="entry name" value="Ribulose-phoshate binding barrel"/>
    <property type="match status" value="1"/>
</dbReference>
<name>A0A382G2G5_9ZZZZ</name>
<protein>
    <recommendedName>
        <fullName evidence="2">Phosphoribosylanthranilate isomerase</fullName>
    </recommendedName>
</protein>
<evidence type="ECO:0008006" key="2">
    <source>
        <dbReference type="Google" id="ProtNLM"/>
    </source>
</evidence>
<proteinExistence type="predicted"/>
<feature type="non-terminal residue" evidence="1">
    <location>
        <position position="44"/>
    </location>
</feature>
<dbReference type="InterPro" id="IPR011060">
    <property type="entry name" value="RibuloseP-bd_barrel"/>
</dbReference>
<gene>
    <name evidence="1" type="ORF">METZ01_LOCUS222360</name>
</gene>
<dbReference type="AlphaFoldDB" id="A0A382G2G5"/>
<dbReference type="Gene3D" id="3.20.20.70">
    <property type="entry name" value="Aldolase class I"/>
    <property type="match status" value="1"/>
</dbReference>
<dbReference type="InterPro" id="IPR013785">
    <property type="entry name" value="Aldolase_TIM"/>
</dbReference>